<evidence type="ECO:0000256" key="2">
    <source>
        <dbReference type="SAM" id="Phobius"/>
    </source>
</evidence>
<proteinExistence type="predicted"/>
<dbReference type="RefSeq" id="WP_056988199.1">
    <property type="nucleotide sequence ID" value="NZ_JQBK01000163.1"/>
</dbReference>
<evidence type="ECO:0000313" key="3">
    <source>
        <dbReference type="EMBL" id="SFV39761.1"/>
    </source>
</evidence>
<evidence type="ECO:0008006" key="5">
    <source>
        <dbReference type="Google" id="ProtNLM"/>
    </source>
</evidence>
<sequence length="129" mass="13786">MKVGLRTPSLKRSIKARTTGKLKRQVKSAVNPLYGKKGMGFIKNPEKSVKNAIYHRTTFGVGDLVKTSTGSHKKKTQTKSAGSTDSSSKNIAISIGVGILIIAAVIAYWKAALIIAAVIALIAFFAKKK</sequence>
<organism evidence="3 4">
    <name type="scientific">Ligilactobacillus acidipiscis</name>
    <dbReference type="NCBI Taxonomy" id="89059"/>
    <lineage>
        <taxon>Bacteria</taxon>
        <taxon>Bacillati</taxon>
        <taxon>Bacillota</taxon>
        <taxon>Bacilli</taxon>
        <taxon>Lactobacillales</taxon>
        <taxon>Lactobacillaceae</taxon>
        <taxon>Ligilactobacillus</taxon>
    </lineage>
</organism>
<feature type="compositionally biased region" description="Polar residues" evidence="1">
    <location>
        <begin position="78"/>
        <end position="88"/>
    </location>
</feature>
<feature type="region of interest" description="Disordered" evidence="1">
    <location>
        <begin position="63"/>
        <end position="88"/>
    </location>
</feature>
<evidence type="ECO:0000256" key="1">
    <source>
        <dbReference type="SAM" id="MobiDB-lite"/>
    </source>
</evidence>
<dbReference type="EMBL" id="LT630287">
    <property type="protein sequence ID" value="SFV39761.1"/>
    <property type="molecule type" value="Genomic_DNA"/>
</dbReference>
<reference evidence="4" key="1">
    <citation type="submission" date="2016-11" db="EMBL/GenBank/DDBJ databases">
        <authorList>
            <person name="Papadimitriou K."/>
        </authorList>
    </citation>
    <scope>NUCLEOTIDE SEQUENCE [LARGE SCALE GENOMIC DNA]</scope>
    <source>
        <strain evidence="4">ACA-DC 1533</strain>
    </source>
</reference>
<feature type="transmembrane region" description="Helical" evidence="2">
    <location>
        <begin position="93"/>
        <end position="126"/>
    </location>
</feature>
<gene>
    <name evidence="3" type="ORF">LAC1533_0341</name>
</gene>
<accession>A0A1K1KLI8</accession>
<dbReference type="KEGG" id="laca:LAC1533_0341"/>
<keyword evidence="2" id="KW-0812">Transmembrane</keyword>
<protein>
    <recommendedName>
        <fullName evidence="5">Phage protein</fullName>
    </recommendedName>
</protein>
<keyword evidence="2" id="KW-0472">Membrane</keyword>
<dbReference type="Proteomes" id="UP000190935">
    <property type="component" value="Chromosome I"/>
</dbReference>
<keyword evidence="2" id="KW-1133">Transmembrane helix</keyword>
<name>A0A1K1KLI8_9LACO</name>
<dbReference type="AlphaFoldDB" id="A0A1K1KLI8"/>
<evidence type="ECO:0000313" key="4">
    <source>
        <dbReference type="Proteomes" id="UP000190935"/>
    </source>
</evidence>